<comment type="caution">
    <text evidence="1">The sequence shown here is derived from an EMBL/GenBank/DDBJ whole genome shotgun (WGS) entry which is preliminary data.</text>
</comment>
<evidence type="ECO:0000313" key="2">
    <source>
        <dbReference type="Proteomes" id="UP001501444"/>
    </source>
</evidence>
<dbReference type="Gene3D" id="3.40.1760.10">
    <property type="entry name" value="YfbM-like super family"/>
    <property type="match status" value="1"/>
</dbReference>
<reference evidence="2" key="1">
    <citation type="journal article" date="2019" name="Int. J. Syst. Evol. Microbiol.">
        <title>The Global Catalogue of Microorganisms (GCM) 10K type strain sequencing project: providing services to taxonomists for standard genome sequencing and annotation.</title>
        <authorList>
            <consortium name="The Broad Institute Genomics Platform"/>
            <consortium name="The Broad Institute Genome Sequencing Center for Infectious Disease"/>
            <person name="Wu L."/>
            <person name="Ma J."/>
        </authorList>
    </citation>
    <scope>NUCLEOTIDE SEQUENCE [LARGE SCALE GENOMIC DNA]</scope>
    <source>
        <strain evidence="2">JCM 3272</strain>
    </source>
</reference>
<evidence type="ECO:0008006" key="3">
    <source>
        <dbReference type="Google" id="ProtNLM"/>
    </source>
</evidence>
<dbReference type="InterPro" id="IPR035944">
    <property type="entry name" value="YfbM-like_sf"/>
</dbReference>
<gene>
    <name evidence="1" type="ORF">GCM10010170_113660</name>
</gene>
<dbReference type="Proteomes" id="UP001501444">
    <property type="component" value="Unassembled WGS sequence"/>
</dbReference>
<name>A0ABP5VBU7_9ACTN</name>
<dbReference type="Pfam" id="PF08974">
    <property type="entry name" value="DUF1877"/>
    <property type="match status" value="1"/>
</dbReference>
<evidence type="ECO:0000313" key="1">
    <source>
        <dbReference type="EMBL" id="GAA2397212.1"/>
    </source>
</evidence>
<keyword evidence="2" id="KW-1185">Reference proteome</keyword>
<dbReference type="EMBL" id="BAAARV010000148">
    <property type="protein sequence ID" value="GAA2397212.1"/>
    <property type="molecule type" value="Genomic_DNA"/>
</dbReference>
<sequence length="155" mass="17178">MHVRLRPRELEHLRELLDSEPAAAREYASSLRDAGQRGLDVDKAWAALDRLLTRREAPVVVFGGGEALSTHEWGYDAPRLLDPDSVAEAARFLAATPFVSLAGDDALEVLDASGVYPGIWDEDWALDYLSYHYARLATLFRAAATAREPILTWTA</sequence>
<accession>A0ABP5VBU7</accession>
<proteinExistence type="predicted"/>
<dbReference type="SUPFAM" id="SSF111069">
    <property type="entry name" value="Hypothetical protein yfbM"/>
    <property type="match status" value="1"/>
</dbReference>
<organism evidence="1 2">
    <name type="scientific">Dactylosporangium salmoneum</name>
    <dbReference type="NCBI Taxonomy" id="53361"/>
    <lineage>
        <taxon>Bacteria</taxon>
        <taxon>Bacillati</taxon>
        <taxon>Actinomycetota</taxon>
        <taxon>Actinomycetes</taxon>
        <taxon>Micromonosporales</taxon>
        <taxon>Micromonosporaceae</taxon>
        <taxon>Dactylosporangium</taxon>
    </lineage>
</organism>
<protein>
    <recommendedName>
        <fullName evidence="3">DUF1877 family protein</fullName>
    </recommendedName>
</protein>
<dbReference type="InterPro" id="IPR015068">
    <property type="entry name" value="DUF1877"/>
</dbReference>